<feature type="signal peptide" evidence="7">
    <location>
        <begin position="1"/>
        <end position="19"/>
    </location>
</feature>
<keyword evidence="7" id="KW-0732">Signal</keyword>
<feature type="region of interest" description="Disordered" evidence="6">
    <location>
        <begin position="187"/>
        <end position="209"/>
    </location>
</feature>
<dbReference type="Proteomes" id="UP001063166">
    <property type="component" value="Unassembled WGS sequence"/>
</dbReference>
<organism evidence="8 9">
    <name type="scientific">Lyophyllum shimeji</name>
    <name type="common">Hon-shimeji</name>
    <name type="synonym">Tricholoma shimeji</name>
    <dbReference type="NCBI Taxonomy" id="47721"/>
    <lineage>
        <taxon>Eukaryota</taxon>
        <taxon>Fungi</taxon>
        <taxon>Dikarya</taxon>
        <taxon>Basidiomycota</taxon>
        <taxon>Agaricomycotina</taxon>
        <taxon>Agaricomycetes</taxon>
        <taxon>Agaricomycetidae</taxon>
        <taxon>Agaricales</taxon>
        <taxon>Tricholomatineae</taxon>
        <taxon>Lyophyllaceae</taxon>
        <taxon>Lyophyllum</taxon>
    </lineage>
</organism>
<dbReference type="PANTHER" id="PTHR43806:SF11">
    <property type="entry name" value="CEREVISIN-RELATED"/>
    <property type="match status" value="1"/>
</dbReference>
<dbReference type="PROSITE" id="PS51892">
    <property type="entry name" value="SUBTILASE"/>
    <property type="match status" value="1"/>
</dbReference>
<evidence type="ECO:0000313" key="9">
    <source>
        <dbReference type="Proteomes" id="UP001063166"/>
    </source>
</evidence>
<keyword evidence="4" id="KW-0720">Serine protease</keyword>
<evidence type="ECO:0000256" key="5">
    <source>
        <dbReference type="PROSITE-ProRule" id="PRU01240"/>
    </source>
</evidence>
<feature type="chain" id="PRO_5040412646" evidence="7">
    <location>
        <begin position="20"/>
        <end position="346"/>
    </location>
</feature>
<dbReference type="InterPro" id="IPR050131">
    <property type="entry name" value="Peptidase_S8_subtilisin-like"/>
</dbReference>
<evidence type="ECO:0000256" key="6">
    <source>
        <dbReference type="SAM" id="MobiDB-lite"/>
    </source>
</evidence>
<protein>
    <submittedName>
        <fullName evidence="8">Peptidase</fullName>
    </submittedName>
</protein>
<dbReference type="PANTHER" id="PTHR43806">
    <property type="entry name" value="PEPTIDASE S8"/>
    <property type="match status" value="1"/>
</dbReference>
<dbReference type="SUPFAM" id="SSF52743">
    <property type="entry name" value="Subtilisin-like"/>
    <property type="match status" value="1"/>
</dbReference>
<dbReference type="Gene3D" id="3.40.50.200">
    <property type="entry name" value="Peptidase S8/S53 domain"/>
    <property type="match status" value="1"/>
</dbReference>
<name>A0A9P3PXA2_LYOSH</name>
<dbReference type="GO" id="GO:0006508">
    <property type="term" value="P:proteolysis"/>
    <property type="evidence" value="ECO:0007669"/>
    <property type="project" value="UniProtKB-KW"/>
</dbReference>
<feature type="region of interest" description="Disordered" evidence="6">
    <location>
        <begin position="327"/>
        <end position="346"/>
    </location>
</feature>
<dbReference type="GO" id="GO:0005615">
    <property type="term" value="C:extracellular space"/>
    <property type="evidence" value="ECO:0007669"/>
    <property type="project" value="TreeGrafter"/>
</dbReference>
<reference evidence="8" key="1">
    <citation type="submission" date="2022-07" db="EMBL/GenBank/DDBJ databases">
        <title>The genome of Lyophyllum shimeji provides insight into the initial evolution of ectomycorrhizal fungal genome.</title>
        <authorList>
            <person name="Kobayashi Y."/>
            <person name="Shibata T."/>
            <person name="Hirakawa H."/>
            <person name="Shigenobu S."/>
            <person name="Nishiyama T."/>
            <person name="Yamada A."/>
            <person name="Hasebe M."/>
            <person name="Kawaguchi M."/>
        </authorList>
    </citation>
    <scope>NUCLEOTIDE SEQUENCE</scope>
    <source>
        <strain evidence="8">AT787</strain>
    </source>
</reference>
<dbReference type="OrthoDB" id="19448at2759"/>
<proteinExistence type="inferred from homology"/>
<dbReference type="InterPro" id="IPR036852">
    <property type="entry name" value="Peptidase_S8/S53_dom_sf"/>
</dbReference>
<sequence>MKFFPAVFAATALGLLVLGSPPPLHSIQAYDGRALWQIHRQTETGRVDANYLRAAHVHERYRCMDPHQWLASFLGPDDLNMLRASSDVEYIAEDGIIQPCIIRNDAPWNLERISHKTLSNHDPKSGPVRFEWFPANIACSSLNHPYAYDEPAGRGVDIYVVGAHSSPAPALQLLSVSCLQTQVSRSRTLSSTPVRDGAQPSALTPTPDGCLDDDGADAVVPLAGKTYGVARDANLIAVKVLSDQGPGEASDLISGLNWVAGAVGASGRPSVVNLSIEASASTAIDEAVTALVNRGIHVAVAAGNHNVDARDTSPARAAGANAVAASTINDTKADSPTSRLDWSKQQ</sequence>
<comment type="caution">
    <text evidence="8">The sequence shown here is derived from an EMBL/GenBank/DDBJ whole genome shotgun (WGS) entry which is preliminary data.</text>
</comment>
<evidence type="ECO:0000256" key="4">
    <source>
        <dbReference type="ARBA" id="ARBA00022825"/>
    </source>
</evidence>
<comment type="caution">
    <text evidence="5">Lacks conserved residue(s) required for the propagation of feature annotation.</text>
</comment>
<accession>A0A9P3PXA2</accession>
<comment type="similarity">
    <text evidence="1 5">Belongs to the peptidase S8 family.</text>
</comment>
<evidence type="ECO:0000256" key="1">
    <source>
        <dbReference type="ARBA" id="ARBA00011073"/>
    </source>
</evidence>
<keyword evidence="3" id="KW-0378">Hydrolase</keyword>
<evidence type="ECO:0000256" key="3">
    <source>
        <dbReference type="ARBA" id="ARBA00022801"/>
    </source>
</evidence>
<dbReference type="EMBL" id="BRPK01000013">
    <property type="protein sequence ID" value="GLB43184.1"/>
    <property type="molecule type" value="Genomic_DNA"/>
</dbReference>
<keyword evidence="2" id="KW-0645">Protease</keyword>
<gene>
    <name evidence="8" type="ORF">LshimejAT787_1300850</name>
</gene>
<evidence type="ECO:0000256" key="7">
    <source>
        <dbReference type="SAM" id="SignalP"/>
    </source>
</evidence>
<evidence type="ECO:0000313" key="8">
    <source>
        <dbReference type="EMBL" id="GLB43184.1"/>
    </source>
</evidence>
<dbReference type="GO" id="GO:0004252">
    <property type="term" value="F:serine-type endopeptidase activity"/>
    <property type="evidence" value="ECO:0007669"/>
    <property type="project" value="InterPro"/>
</dbReference>
<dbReference type="AlphaFoldDB" id="A0A9P3PXA2"/>
<keyword evidence="9" id="KW-1185">Reference proteome</keyword>
<evidence type="ECO:0000256" key="2">
    <source>
        <dbReference type="ARBA" id="ARBA00022670"/>
    </source>
</evidence>